<dbReference type="EMBL" id="JYDP01007190">
    <property type="protein sequence ID" value="KRY76643.1"/>
    <property type="molecule type" value="Genomic_DNA"/>
</dbReference>
<sequence>MEITGMEMERNLRKRRSSDRPKVGSSSRGGPKA</sequence>
<accession>A0A0V1EUE1</accession>
<protein>
    <submittedName>
        <fullName evidence="2">Uncharacterized protein</fullName>
    </submittedName>
</protein>
<organism evidence="2 3">
    <name type="scientific">Trichinella zimbabwensis</name>
    <dbReference type="NCBI Taxonomy" id="268475"/>
    <lineage>
        <taxon>Eukaryota</taxon>
        <taxon>Metazoa</taxon>
        <taxon>Ecdysozoa</taxon>
        <taxon>Nematoda</taxon>
        <taxon>Enoplea</taxon>
        <taxon>Dorylaimia</taxon>
        <taxon>Trichinellida</taxon>
        <taxon>Trichinellidae</taxon>
        <taxon>Trichinella</taxon>
    </lineage>
</organism>
<feature type="compositionally biased region" description="Polar residues" evidence="1">
    <location>
        <begin position="24"/>
        <end position="33"/>
    </location>
</feature>
<name>A0A0V1EUE1_9BILA</name>
<evidence type="ECO:0000256" key="1">
    <source>
        <dbReference type="SAM" id="MobiDB-lite"/>
    </source>
</evidence>
<feature type="region of interest" description="Disordered" evidence="1">
    <location>
        <begin position="1"/>
        <end position="33"/>
    </location>
</feature>
<gene>
    <name evidence="2" type="ORF">T11_5835</name>
</gene>
<comment type="caution">
    <text evidence="2">The sequence shown here is derived from an EMBL/GenBank/DDBJ whole genome shotgun (WGS) entry which is preliminary data.</text>
</comment>
<keyword evidence="3" id="KW-1185">Reference proteome</keyword>
<dbReference type="Proteomes" id="UP000055024">
    <property type="component" value="Unassembled WGS sequence"/>
</dbReference>
<dbReference type="AlphaFoldDB" id="A0A0V1EUE1"/>
<evidence type="ECO:0000313" key="2">
    <source>
        <dbReference type="EMBL" id="KRY76643.1"/>
    </source>
</evidence>
<evidence type="ECO:0000313" key="3">
    <source>
        <dbReference type="Proteomes" id="UP000055024"/>
    </source>
</evidence>
<dbReference type="OrthoDB" id="10300494at2759"/>
<proteinExistence type="predicted"/>
<reference evidence="2 3" key="1">
    <citation type="submission" date="2015-01" db="EMBL/GenBank/DDBJ databases">
        <title>Evolution of Trichinella species and genotypes.</title>
        <authorList>
            <person name="Korhonen P.K."/>
            <person name="Edoardo P."/>
            <person name="Giuseppe L.R."/>
            <person name="Gasser R.B."/>
        </authorList>
    </citation>
    <scope>NUCLEOTIDE SEQUENCE [LARGE SCALE GENOMIC DNA]</scope>
    <source>
        <strain evidence="2">ISS1029</strain>
    </source>
</reference>